<sequence length="318" mass="35304">MPEYCVTGGTGFIASYLVKELLSRGYKVRATVRDPGDEEKVGFLWSMDGAKERLRLMKADLLVEGSFDEALDGVDGVFHTASPVFTSGNIQESLITPAIKGTVNVLKSCAKLSSVKRVVLTSSCSAIRYRDDSTLVSPLNEAHWSDIEYCKRYNLWYAYAKTLAEKEAWRLAEEYGTDLVVVNPSYVVGPLLAAHPTSTLQMILSIMKGDYALYPNTIIGFVHIDDVVSAHMLAMENSRASGRLICSSSVAHWSEIIQMLRAKYPSYPIPNKCDEKQGDSNPHSMNTNKVEDLGLKSFKTITEMFDDCIQSFQKKGLL</sequence>
<dbReference type="PANTHER" id="PTHR10366">
    <property type="entry name" value="NAD DEPENDENT EPIMERASE/DEHYDRATASE"/>
    <property type="match status" value="1"/>
</dbReference>
<dbReference type="STRING" id="906689.A0A2I0W0A7"/>
<dbReference type="Proteomes" id="UP000233837">
    <property type="component" value="Unassembled WGS sequence"/>
</dbReference>
<accession>A0A2I0W0A7</accession>
<evidence type="ECO:0000259" key="2">
    <source>
        <dbReference type="Pfam" id="PF01370"/>
    </source>
</evidence>
<dbReference type="AlphaFoldDB" id="A0A2I0W0A7"/>
<keyword evidence="1" id="KW-0560">Oxidoreductase</keyword>
<feature type="domain" description="NAD-dependent epimerase/dehydratase" evidence="2">
    <location>
        <begin position="5"/>
        <end position="240"/>
    </location>
</feature>
<reference evidence="3 4" key="1">
    <citation type="journal article" date="2016" name="Sci. Rep.">
        <title>The Dendrobium catenatum Lindl. genome sequence provides insights into polysaccharide synthase, floral development and adaptive evolution.</title>
        <authorList>
            <person name="Zhang G.Q."/>
            <person name="Xu Q."/>
            <person name="Bian C."/>
            <person name="Tsai W.C."/>
            <person name="Yeh C.M."/>
            <person name="Liu K.W."/>
            <person name="Yoshida K."/>
            <person name="Zhang L.S."/>
            <person name="Chang S.B."/>
            <person name="Chen F."/>
            <person name="Shi Y."/>
            <person name="Su Y.Y."/>
            <person name="Zhang Y.Q."/>
            <person name="Chen L.J."/>
            <person name="Yin Y."/>
            <person name="Lin M."/>
            <person name="Huang H."/>
            <person name="Deng H."/>
            <person name="Wang Z.W."/>
            <person name="Zhu S.L."/>
            <person name="Zhao X."/>
            <person name="Deng C."/>
            <person name="Niu S.C."/>
            <person name="Huang J."/>
            <person name="Wang M."/>
            <person name="Liu G.H."/>
            <person name="Yang H.J."/>
            <person name="Xiao X.J."/>
            <person name="Hsiao Y.Y."/>
            <person name="Wu W.L."/>
            <person name="Chen Y.Y."/>
            <person name="Mitsuda N."/>
            <person name="Ohme-Takagi M."/>
            <person name="Luo Y.B."/>
            <person name="Van de Peer Y."/>
            <person name="Liu Z.J."/>
        </authorList>
    </citation>
    <scope>NUCLEOTIDE SEQUENCE [LARGE SCALE GENOMIC DNA]</scope>
    <source>
        <tissue evidence="3">The whole plant</tissue>
    </source>
</reference>
<evidence type="ECO:0000256" key="1">
    <source>
        <dbReference type="ARBA" id="ARBA00023002"/>
    </source>
</evidence>
<dbReference type="InterPro" id="IPR050425">
    <property type="entry name" value="NAD(P)_dehydrat-like"/>
</dbReference>
<dbReference type="CDD" id="cd08958">
    <property type="entry name" value="FR_SDR_e"/>
    <property type="match status" value="1"/>
</dbReference>
<keyword evidence="4" id="KW-1185">Reference proteome</keyword>
<dbReference type="Pfam" id="PF01370">
    <property type="entry name" value="Epimerase"/>
    <property type="match status" value="1"/>
</dbReference>
<dbReference type="OrthoDB" id="2735536at2759"/>
<dbReference type="EMBL" id="KZ503041">
    <property type="protein sequence ID" value="PKU69087.1"/>
    <property type="molecule type" value="Genomic_DNA"/>
</dbReference>
<dbReference type="PANTHER" id="PTHR10366:SF503">
    <property type="entry name" value="TETRAKETIDE ALPHA-PYRONE REDUCTASE 2"/>
    <property type="match status" value="1"/>
</dbReference>
<name>A0A2I0W0A7_9ASPA</name>
<proteinExistence type="predicted"/>
<evidence type="ECO:0000313" key="4">
    <source>
        <dbReference type="Proteomes" id="UP000233837"/>
    </source>
</evidence>
<gene>
    <name evidence="3" type="primary">TKPR2</name>
    <name evidence="3" type="ORF">MA16_Dca002357</name>
</gene>
<dbReference type="Gene3D" id="3.40.50.720">
    <property type="entry name" value="NAD(P)-binding Rossmann-like Domain"/>
    <property type="match status" value="1"/>
</dbReference>
<dbReference type="InterPro" id="IPR001509">
    <property type="entry name" value="Epimerase_deHydtase"/>
</dbReference>
<reference evidence="3 4" key="2">
    <citation type="journal article" date="2017" name="Nature">
        <title>The Apostasia genome and the evolution of orchids.</title>
        <authorList>
            <person name="Zhang G.Q."/>
            <person name="Liu K.W."/>
            <person name="Li Z."/>
            <person name="Lohaus R."/>
            <person name="Hsiao Y.Y."/>
            <person name="Niu S.C."/>
            <person name="Wang J.Y."/>
            <person name="Lin Y.C."/>
            <person name="Xu Q."/>
            <person name="Chen L.J."/>
            <person name="Yoshida K."/>
            <person name="Fujiwara S."/>
            <person name="Wang Z.W."/>
            <person name="Zhang Y.Q."/>
            <person name="Mitsuda N."/>
            <person name="Wang M."/>
            <person name="Liu G.H."/>
            <person name="Pecoraro L."/>
            <person name="Huang H.X."/>
            <person name="Xiao X.J."/>
            <person name="Lin M."/>
            <person name="Wu X.Y."/>
            <person name="Wu W.L."/>
            <person name="Chen Y.Y."/>
            <person name="Chang S.B."/>
            <person name="Sakamoto S."/>
            <person name="Ohme-Takagi M."/>
            <person name="Yagi M."/>
            <person name="Zeng S.J."/>
            <person name="Shen C.Y."/>
            <person name="Yeh C.M."/>
            <person name="Luo Y.B."/>
            <person name="Tsai W.C."/>
            <person name="Van de Peer Y."/>
            <person name="Liu Z.J."/>
        </authorList>
    </citation>
    <scope>NUCLEOTIDE SEQUENCE [LARGE SCALE GENOMIC DNA]</scope>
    <source>
        <tissue evidence="3">The whole plant</tissue>
    </source>
</reference>
<dbReference type="GO" id="GO:0016616">
    <property type="term" value="F:oxidoreductase activity, acting on the CH-OH group of donors, NAD or NADP as acceptor"/>
    <property type="evidence" value="ECO:0007669"/>
    <property type="project" value="TreeGrafter"/>
</dbReference>
<dbReference type="SUPFAM" id="SSF51735">
    <property type="entry name" value="NAD(P)-binding Rossmann-fold domains"/>
    <property type="match status" value="1"/>
</dbReference>
<organism evidence="3 4">
    <name type="scientific">Dendrobium catenatum</name>
    <dbReference type="NCBI Taxonomy" id="906689"/>
    <lineage>
        <taxon>Eukaryota</taxon>
        <taxon>Viridiplantae</taxon>
        <taxon>Streptophyta</taxon>
        <taxon>Embryophyta</taxon>
        <taxon>Tracheophyta</taxon>
        <taxon>Spermatophyta</taxon>
        <taxon>Magnoliopsida</taxon>
        <taxon>Liliopsida</taxon>
        <taxon>Asparagales</taxon>
        <taxon>Orchidaceae</taxon>
        <taxon>Epidendroideae</taxon>
        <taxon>Malaxideae</taxon>
        <taxon>Dendrobiinae</taxon>
        <taxon>Dendrobium</taxon>
    </lineage>
</organism>
<evidence type="ECO:0000313" key="3">
    <source>
        <dbReference type="EMBL" id="PKU69087.1"/>
    </source>
</evidence>
<dbReference type="InterPro" id="IPR036291">
    <property type="entry name" value="NAD(P)-bd_dom_sf"/>
</dbReference>
<protein>
    <submittedName>
        <fullName evidence="3">Tetraketide alpha-pyrone reductase 2</fullName>
    </submittedName>
</protein>
<dbReference type="FunFam" id="3.40.50.720:FF:000085">
    <property type="entry name" value="Dihydroflavonol reductase"/>
    <property type="match status" value="1"/>
</dbReference>